<name>A0A381NPQ5_9ZZZZ</name>
<evidence type="ECO:0000259" key="9">
    <source>
        <dbReference type="Pfam" id="PF02823"/>
    </source>
</evidence>
<accession>A0A381NPQ5</accession>
<comment type="subcellular location">
    <subcellularLocation>
        <location evidence="1">Membrane</location>
        <topology evidence="1">Peripheral membrane protein</topology>
    </subcellularLocation>
</comment>
<protein>
    <recommendedName>
        <fullName evidence="9">ATP synthase F1 complex delta/epsilon subunit N-terminal domain-containing protein</fullName>
    </recommendedName>
</protein>
<keyword evidence="6" id="KW-0139">CF(1)</keyword>
<dbReference type="AlphaFoldDB" id="A0A381NPQ5"/>
<keyword evidence="7" id="KW-0066">ATP synthesis</keyword>
<reference evidence="10" key="1">
    <citation type="submission" date="2018-05" db="EMBL/GenBank/DDBJ databases">
        <authorList>
            <person name="Lanie J.A."/>
            <person name="Ng W.-L."/>
            <person name="Kazmierczak K.M."/>
            <person name="Andrzejewski T.M."/>
            <person name="Davidsen T.M."/>
            <person name="Wayne K.J."/>
            <person name="Tettelin H."/>
            <person name="Glass J.I."/>
            <person name="Rusch D."/>
            <person name="Podicherti R."/>
            <person name="Tsui H.-C.T."/>
            <person name="Winkler M.E."/>
        </authorList>
    </citation>
    <scope>NUCLEOTIDE SEQUENCE</scope>
</reference>
<evidence type="ECO:0000256" key="4">
    <source>
        <dbReference type="ARBA" id="ARBA00023065"/>
    </source>
</evidence>
<comment type="similarity">
    <text evidence="2">Belongs to the ATPase epsilon chain family.</text>
</comment>
<dbReference type="SUPFAM" id="SSF51344">
    <property type="entry name" value="Epsilon subunit of F1F0-ATP synthase N-terminal domain"/>
    <property type="match status" value="1"/>
</dbReference>
<evidence type="ECO:0000256" key="3">
    <source>
        <dbReference type="ARBA" id="ARBA00022448"/>
    </source>
</evidence>
<dbReference type="GO" id="GO:0046933">
    <property type="term" value="F:proton-transporting ATP synthase activity, rotational mechanism"/>
    <property type="evidence" value="ECO:0007669"/>
    <property type="project" value="InterPro"/>
</dbReference>
<evidence type="ECO:0000256" key="2">
    <source>
        <dbReference type="ARBA" id="ARBA00005712"/>
    </source>
</evidence>
<dbReference type="CDD" id="cd12152">
    <property type="entry name" value="F1-ATPase_delta"/>
    <property type="match status" value="1"/>
</dbReference>
<feature type="domain" description="ATP synthase F1 complex delta/epsilon subunit N-terminal" evidence="9">
    <location>
        <begin position="6"/>
        <end position="82"/>
    </location>
</feature>
<dbReference type="InterPro" id="IPR036771">
    <property type="entry name" value="ATPsynth_dsu/esu_N"/>
</dbReference>
<sequence>MATKINFDFVSPESLIFSGEVDMIILPGKEGDAGILPNHAPFMTSLRVGVVEVTINSNVKKYLVDGGFADVSSEGITLLAERSFNLTESSSDEHSQLLDEVDKDLDKAESDKEKEDLNTKKEILLVN</sequence>
<evidence type="ECO:0000256" key="7">
    <source>
        <dbReference type="ARBA" id="ARBA00023310"/>
    </source>
</evidence>
<keyword evidence="3" id="KW-0813">Transport</keyword>
<dbReference type="HAMAP" id="MF_00530">
    <property type="entry name" value="ATP_synth_epsil_bac"/>
    <property type="match status" value="1"/>
</dbReference>
<evidence type="ECO:0000256" key="5">
    <source>
        <dbReference type="ARBA" id="ARBA00023136"/>
    </source>
</evidence>
<dbReference type="InterPro" id="IPR001469">
    <property type="entry name" value="ATP_synth_F1_dsu/esu"/>
</dbReference>
<feature type="non-terminal residue" evidence="10">
    <location>
        <position position="127"/>
    </location>
</feature>
<dbReference type="PANTHER" id="PTHR13822:SF10">
    <property type="entry name" value="ATP SYNTHASE EPSILON CHAIN, CHLOROPLASTIC"/>
    <property type="match status" value="1"/>
</dbReference>
<feature type="region of interest" description="Disordered" evidence="8">
    <location>
        <begin position="87"/>
        <end position="119"/>
    </location>
</feature>
<evidence type="ECO:0000313" key="10">
    <source>
        <dbReference type="EMBL" id="SUZ56602.1"/>
    </source>
</evidence>
<dbReference type="Gene3D" id="2.60.15.10">
    <property type="entry name" value="F0F1 ATP synthase delta/epsilon subunit, N-terminal"/>
    <property type="match status" value="1"/>
</dbReference>
<proteinExistence type="inferred from homology"/>
<dbReference type="GO" id="GO:0045259">
    <property type="term" value="C:proton-transporting ATP synthase complex"/>
    <property type="evidence" value="ECO:0007669"/>
    <property type="project" value="UniProtKB-KW"/>
</dbReference>
<feature type="compositionally biased region" description="Basic and acidic residues" evidence="8">
    <location>
        <begin position="104"/>
        <end position="119"/>
    </location>
</feature>
<dbReference type="EMBL" id="UINC01000512">
    <property type="protein sequence ID" value="SUZ56602.1"/>
    <property type="molecule type" value="Genomic_DNA"/>
</dbReference>
<organism evidence="10">
    <name type="scientific">marine metagenome</name>
    <dbReference type="NCBI Taxonomy" id="408172"/>
    <lineage>
        <taxon>unclassified sequences</taxon>
        <taxon>metagenomes</taxon>
        <taxon>ecological metagenomes</taxon>
    </lineage>
</organism>
<evidence type="ECO:0000256" key="1">
    <source>
        <dbReference type="ARBA" id="ARBA00004170"/>
    </source>
</evidence>
<keyword evidence="5" id="KW-0472">Membrane</keyword>
<evidence type="ECO:0000256" key="6">
    <source>
        <dbReference type="ARBA" id="ARBA00023196"/>
    </source>
</evidence>
<feature type="non-terminal residue" evidence="10">
    <location>
        <position position="1"/>
    </location>
</feature>
<evidence type="ECO:0000256" key="8">
    <source>
        <dbReference type="SAM" id="MobiDB-lite"/>
    </source>
</evidence>
<dbReference type="InterPro" id="IPR020546">
    <property type="entry name" value="ATP_synth_F1_dsu/esu_N"/>
</dbReference>
<dbReference type="NCBIfam" id="TIGR01216">
    <property type="entry name" value="ATP_synt_epsi"/>
    <property type="match status" value="1"/>
</dbReference>
<dbReference type="PANTHER" id="PTHR13822">
    <property type="entry name" value="ATP SYNTHASE DELTA/EPSILON CHAIN"/>
    <property type="match status" value="1"/>
</dbReference>
<dbReference type="Pfam" id="PF02823">
    <property type="entry name" value="ATP-synt_DE_N"/>
    <property type="match status" value="1"/>
</dbReference>
<gene>
    <name evidence="10" type="ORF">METZ01_LOCUS9456</name>
</gene>
<keyword evidence="4" id="KW-0406">Ion transport</keyword>